<dbReference type="Pfam" id="PF00440">
    <property type="entry name" value="TetR_N"/>
    <property type="match status" value="1"/>
</dbReference>
<evidence type="ECO:0000256" key="2">
    <source>
        <dbReference type="ARBA" id="ARBA00023015"/>
    </source>
</evidence>
<comment type="caution">
    <text evidence="7">The sequence shown here is derived from an EMBL/GenBank/DDBJ whole genome shotgun (WGS) entry which is preliminary data.</text>
</comment>
<dbReference type="InterPro" id="IPR023772">
    <property type="entry name" value="DNA-bd_HTH_TetR-type_CS"/>
</dbReference>
<keyword evidence="4" id="KW-0804">Transcription</keyword>
<keyword evidence="1" id="KW-0678">Repressor</keyword>
<dbReference type="GO" id="GO:0003700">
    <property type="term" value="F:DNA-binding transcription factor activity"/>
    <property type="evidence" value="ECO:0007669"/>
    <property type="project" value="TreeGrafter"/>
</dbReference>
<dbReference type="SUPFAM" id="SSF48498">
    <property type="entry name" value="Tetracyclin repressor-like, C-terminal domain"/>
    <property type="match status" value="1"/>
</dbReference>
<dbReference type="PANTHER" id="PTHR30055">
    <property type="entry name" value="HTH-TYPE TRANSCRIPTIONAL REGULATOR RUTR"/>
    <property type="match status" value="1"/>
</dbReference>
<accession>A0A327Z346</accession>
<dbReference type="PANTHER" id="PTHR30055:SF229">
    <property type="entry name" value="HTH-TYPE TRANSCRIPTIONAL REPRESSOR RV1474C"/>
    <property type="match status" value="1"/>
</dbReference>
<evidence type="ECO:0000256" key="4">
    <source>
        <dbReference type="ARBA" id="ARBA00023163"/>
    </source>
</evidence>
<dbReference type="AlphaFoldDB" id="A0A327Z346"/>
<dbReference type="InterPro" id="IPR039538">
    <property type="entry name" value="BetI_C"/>
</dbReference>
<dbReference type="Pfam" id="PF13977">
    <property type="entry name" value="TetR_C_6"/>
    <property type="match status" value="1"/>
</dbReference>
<organism evidence="7 8">
    <name type="scientific">Actinoplanes lutulentus</name>
    <dbReference type="NCBI Taxonomy" id="1287878"/>
    <lineage>
        <taxon>Bacteria</taxon>
        <taxon>Bacillati</taxon>
        <taxon>Actinomycetota</taxon>
        <taxon>Actinomycetes</taxon>
        <taxon>Micromonosporales</taxon>
        <taxon>Micromonosporaceae</taxon>
        <taxon>Actinoplanes</taxon>
    </lineage>
</organism>
<evidence type="ECO:0000313" key="7">
    <source>
        <dbReference type="EMBL" id="RAK28438.1"/>
    </source>
</evidence>
<evidence type="ECO:0000256" key="1">
    <source>
        <dbReference type="ARBA" id="ARBA00022491"/>
    </source>
</evidence>
<dbReference type="EMBL" id="QLMJ01000020">
    <property type="protein sequence ID" value="RAK28438.1"/>
    <property type="molecule type" value="Genomic_DNA"/>
</dbReference>
<dbReference type="InterPro" id="IPR050109">
    <property type="entry name" value="HTH-type_TetR-like_transc_reg"/>
</dbReference>
<dbReference type="InterPro" id="IPR036271">
    <property type="entry name" value="Tet_transcr_reg_TetR-rel_C_sf"/>
</dbReference>
<evidence type="ECO:0000313" key="8">
    <source>
        <dbReference type="Proteomes" id="UP000249341"/>
    </source>
</evidence>
<feature type="DNA-binding region" description="H-T-H motif" evidence="5">
    <location>
        <begin position="17"/>
        <end position="36"/>
    </location>
</feature>
<dbReference type="PROSITE" id="PS50977">
    <property type="entry name" value="HTH_TETR_2"/>
    <property type="match status" value="1"/>
</dbReference>
<dbReference type="Proteomes" id="UP000249341">
    <property type="component" value="Unassembled WGS sequence"/>
</dbReference>
<evidence type="ECO:0000256" key="3">
    <source>
        <dbReference type="ARBA" id="ARBA00023125"/>
    </source>
</evidence>
<dbReference type="Gene3D" id="1.10.357.10">
    <property type="entry name" value="Tetracycline Repressor, domain 2"/>
    <property type="match status" value="1"/>
</dbReference>
<dbReference type="GO" id="GO:0000976">
    <property type="term" value="F:transcription cis-regulatory region binding"/>
    <property type="evidence" value="ECO:0007669"/>
    <property type="project" value="TreeGrafter"/>
</dbReference>
<reference evidence="7 8" key="1">
    <citation type="submission" date="2018-06" db="EMBL/GenBank/DDBJ databases">
        <title>Genomic Encyclopedia of Type Strains, Phase III (KMG-III): the genomes of soil and plant-associated and newly described type strains.</title>
        <authorList>
            <person name="Whitman W."/>
        </authorList>
    </citation>
    <scope>NUCLEOTIDE SEQUENCE [LARGE SCALE GENOMIC DNA]</scope>
    <source>
        <strain evidence="7 8">CGMCC 4.7090</strain>
    </source>
</reference>
<gene>
    <name evidence="7" type="ORF">B0I29_120206</name>
</gene>
<dbReference type="InterPro" id="IPR001647">
    <property type="entry name" value="HTH_TetR"/>
</dbReference>
<protein>
    <submittedName>
        <fullName evidence="7">TetR family transcriptional regulator</fullName>
    </submittedName>
</protein>
<evidence type="ECO:0000259" key="6">
    <source>
        <dbReference type="PROSITE" id="PS50977"/>
    </source>
</evidence>
<name>A0A327Z346_9ACTN</name>
<sequence length="194" mass="20535">MAAAARLVATNGFHATSMADIISESGLSAGAVYRYFRSKEELIGSVAETALSTADEAFADLLADGATPSPEQAVTAMITAITDRIVCDPVTGIDLTRIGMQVWSEALRNPELSARANEVYRRLRGNFAEVVRRRQAAGTLPADADPEQVGAAMLSLVQGFILQRLLVTDTDTGGYLAGMRVLLSGTPVFSRAAD</sequence>
<proteinExistence type="predicted"/>
<dbReference type="SUPFAM" id="SSF46689">
    <property type="entry name" value="Homeodomain-like"/>
    <property type="match status" value="1"/>
</dbReference>
<keyword evidence="3 5" id="KW-0238">DNA-binding</keyword>
<dbReference type="InterPro" id="IPR009057">
    <property type="entry name" value="Homeodomain-like_sf"/>
</dbReference>
<feature type="domain" description="HTH tetR-type" evidence="6">
    <location>
        <begin position="1"/>
        <end position="54"/>
    </location>
</feature>
<dbReference type="PROSITE" id="PS01081">
    <property type="entry name" value="HTH_TETR_1"/>
    <property type="match status" value="1"/>
</dbReference>
<evidence type="ECO:0000256" key="5">
    <source>
        <dbReference type="PROSITE-ProRule" id="PRU00335"/>
    </source>
</evidence>
<keyword evidence="8" id="KW-1185">Reference proteome</keyword>
<keyword evidence="2" id="KW-0805">Transcription regulation</keyword>